<reference evidence="2" key="1">
    <citation type="submission" date="2022-11" db="UniProtKB">
        <authorList>
            <consortium name="WormBaseParasite"/>
        </authorList>
    </citation>
    <scope>IDENTIFICATION</scope>
</reference>
<evidence type="ECO:0000313" key="1">
    <source>
        <dbReference type="Proteomes" id="UP000887540"/>
    </source>
</evidence>
<organism evidence="1 2">
    <name type="scientific">Acrobeloides nanus</name>
    <dbReference type="NCBI Taxonomy" id="290746"/>
    <lineage>
        <taxon>Eukaryota</taxon>
        <taxon>Metazoa</taxon>
        <taxon>Ecdysozoa</taxon>
        <taxon>Nematoda</taxon>
        <taxon>Chromadorea</taxon>
        <taxon>Rhabditida</taxon>
        <taxon>Tylenchina</taxon>
        <taxon>Cephalobomorpha</taxon>
        <taxon>Cephaloboidea</taxon>
        <taxon>Cephalobidae</taxon>
        <taxon>Acrobeloides</taxon>
    </lineage>
</organism>
<name>A0A914CXF7_9BILA</name>
<dbReference type="AlphaFoldDB" id="A0A914CXF7"/>
<evidence type="ECO:0000313" key="2">
    <source>
        <dbReference type="WBParaSite" id="ACRNAN_scaffold14910.g24265.t1"/>
    </source>
</evidence>
<protein>
    <submittedName>
        <fullName evidence="2">Uncharacterized protein</fullName>
    </submittedName>
</protein>
<dbReference type="WBParaSite" id="ACRNAN_scaffold14910.g24265.t1">
    <property type="protein sequence ID" value="ACRNAN_scaffold14910.g24265.t1"/>
    <property type="gene ID" value="ACRNAN_scaffold14910.g24265"/>
</dbReference>
<proteinExistence type="predicted"/>
<sequence length="51" mass="6140">RPRTIDELKDAIRRAVAELNEDEEVRVRVFGEFRRRLDECVRRGGQSVERR</sequence>
<accession>A0A914CXF7</accession>
<keyword evidence="1" id="KW-1185">Reference proteome</keyword>
<dbReference type="Proteomes" id="UP000887540">
    <property type="component" value="Unplaced"/>
</dbReference>